<name>A0ABR1CPM1_NECAM</name>
<evidence type="ECO:0000256" key="1">
    <source>
        <dbReference type="SAM" id="MobiDB-lite"/>
    </source>
</evidence>
<sequence length="80" mass="9025">MAVNDYKNLVEESLAQSSRCAFLRQHGRRRRELSIVSAHVPAETTEDKKEREGCAELCSKDSTLGEDAGNRGRRRHQPAD</sequence>
<proteinExistence type="predicted"/>
<comment type="caution">
    <text evidence="2">The sequence shown here is derived from an EMBL/GenBank/DDBJ whole genome shotgun (WGS) entry which is preliminary data.</text>
</comment>
<reference evidence="2 3" key="1">
    <citation type="submission" date="2023-08" db="EMBL/GenBank/DDBJ databases">
        <title>A Necator americanus chromosomal reference genome.</title>
        <authorList>
            <person name="Ilik V."/>
            <person name="Petrzelkova K.J."/>
            <person name="Pardy F."/>
            <person name="Fuh T."/>
            <person name="Niatou-Singa F.S."/>
            <person name="Gouil Q."/>
            <person name="Baker L."/>
            <person name="Ritchie M.E."/>
            <person name="Jex A.R."/>
            <person name="Gazzola D."/>
            <person name="Li H."/>
            <person name="Toshio Fujiwara R."/>
            <person name="Zhan B."/>
            <person name="Aroian R.V."/>
            <person name="Pafco B."/>
            <person name="Schwarz E.M."/>
        </authorList>
    </citation>
    <scope>NUCLEOTIDE SEQUENCE [LARGE SCALE GENOMIC DNA]</scope>
    <source>
        <strain evidence="2 3">Aroian</strain>
        <tissue evidence="2">Whole animal</tissue>
    </source>
</reference>
<dbReference type="EMBL" id="JAVFWL010000003">
    <property type="protein sequence ID" value="KAK6739846.1"/>
    <property type="molecule type" value="Genomic_DNA"/>
</dbReference>
<feature type="compositionally biased region" description="Basic and acidic residues" evidence="1">
    <location>
        <begin position="45"/>
        <end position="54"/>
    </location>
</feature>
<feature type="compositionally biased region" description="Basic residues" evidence="1">
    <location>
        <begin position="71"/>
        <end position="80"/>
    </location>
</feature>
<protein>
    <submittedName>
        <fullName evidence="2">Uncharacterized protein</fullName>
    </submittedName>
</protein>
<evidence type="ECO:0000313" key="2">
    <source>
        <dbReference type="EMBL" id="KAK6739846.1"/>
    </source>
</evidence>
<keyword evidence="3" id="KW-1185">Reference proteome</keyword>
<feature type="region of interest" description="Disordered" evidence="1">
    <location>
        <begin position="41"/>
        <end position="80"/>
    </location>
</feature>
<gene>
    <name evidence="2" type="primary">Necator_chrIII.g9142</name>
    <name evidence="2" type="ORF">RB195_008377</name>
</gene>
<dbReference type="Proteomes" id="UP001303046">
    <property type="component" value="Unassembled WGS sequence"/>
</dbReference>
<evidence type="ECO:0000313" key="3">
    <source>
        <dbReference type="Proteomes" id="UP001303046"/>
    </source>
</evidence>
<organism evidence="2 3">
    <name type="scientific">Necator americanus</name>
    <name type="common">Human hookworm</name>
    <dbReference type="NCBI Taxonomy" id="51031"/>
    <lineage>
        <taxon>Eukaryota</taxon>
        <taxon>Metazoa</taxon>
        <taxon>Ecdysozoa</taxon>
        <taxon>Nematoda</taxon>
        <taxon>Chromadorea</taxon>
        <taxon>Rhabditida</taxon>
        <taxon>Rhabditina</taxon>
        <taxon>Rhabditomorpha</taxon>
        <taxon>Strongyloidea</taxon>
        <taxon>Ancylostomatidae</taxon>
        <taxon>Bunostominae</taxon>
        <taxon>Necator</taxon>
    </lineage>
</organism>
<accession>A0ABR1CPM1</accession>